<dbReference type="EMBL" id="SHOA02000001">
    <property type="protein sequence ID" value="TDH73613.1"/>
    <property type="molecule type" value="Genomic_DNA"/>
</dbReference>
<gene>
    <name evidence="1" type="ORF">CCR75_004730</name>
</gene>
<comment type="caution">
    <text evidence="1">The sequence shown here is derived from an EMBL/GenBank/DDBJ whole genome shotgun (WGS) entry which is preliminary data.</text>
</comment>
<accession>A0A976NZB5</accession>
<dbReference type="KEGG" id="blac:94348487"/>
<keyword evidence="2" id="KW-1185">Reference proteome</keyword>
<name>A0A976NZB5_BRELC</name>
<dbReference type="Proteomes" id="UP000294530">
    <property type="component" value="Unassembled WGS sequence"/>
</dbReference>
<protein>
    <submittedName>
        <fullName evidence="1">Uncharacterized protein</fullName>
    </submittedName>
</protein>
<sequence>MMIRFDPSRLDYTVQAEELLNKLDIIAKVQEVLVTMSLQLSTSHESVTAAAKLGIIRDIAQSHPSEKDTNKN</sequence>
<proteinExistence type="predicted"/>
<dbReference type="AlphaFoldDB" id="A0A976NZB5"/>
<dbReference type="GeneID" id="94348487"/>
<reference evidence="1 2" key="1">
    <citation type="journal article" date="2021" name="Genome Biol.">
        <title>AFLAP: assembly-free linkage analysis pipeline using k-mers from genome sequencing data.</title>
        <authorList>
            <person name="Fletcher K."/>
            <person name="Zhang L."/>
            <person name="Gil J."/>
            <person name="Han R."/>
            <person name="Cavanaugh K."/>
            <person name="Michelmore R."/>
        </authorList>
    </citation>
    <scope>NUCLEOTIDE SEQUENCE [LARGE SCALE GENOMIC DNA]</scope>
    <source>
        <strain evidence="1 2">SF5</strain>
    </source>
</reference>
<evidence type="ECO:0000313" key="2">
    <source>
        <dbReference type="Proteomes" id="UP000294530"/>
    </source>
</evidence>
<dbReference type="RefSeq" id="XP_067823111.1">
    <property type="nucleotide sequence ID" value="XM_067962816.1"/>
</dbReference>
<organism evidence="1 2">
    <name type="scientific">Bremia lactucae</name>
    <name type="common">Lettuce downy mildew</name>
    <dbReference type="NCBI Taxonomy" id="4779"/>
    <lineage>
        <taxon>Eukaryota</taxon>
        <taxon>Sar</taxon>
        <taxon>Stramenopiles</taxon>
        <taxon>Oomycota</taxon>
        <taxon>Peronosporomycetes</taxon>
        <taxon>Peronosporales</taxon>
        <taxon>Peronosporaceae</taxon>
        <taxon>Bremia</taxon>
    </lineage>
</organism>
<evidence type="ECO:0000313" key="1">
    <source>
        <dbReference type="EMBL" id="TDH73613.1"/>
    </source>
</evidence>